<evidence type="ECO:0000313" key="2">
    <source>
        <dbReference type="EMBL" id="VFU22780.1"/>
    </source>
</evidence>
<accession>A0A6N2K4C2</accession>
<feature type="transmembrane region" description="Helical" evidence="1">
    <location>
        <begin position="16"/>
        <end position="36"/>
    </location>
</feature>
<organism evidence="2">
    <name type="scientific">Salix viminalis</name>
    <name type="common">Common osier</name>
    <name type="synonym">Basket willow</name>
    <dbReference type="NCBI Taxonomy" id="40686"/>
    <lineage>
        <taxon>Eukaryota</taxon>
        <taxon>Viridiplantae</taxon>
        <taxon>Streptophyta</taxon>
        <taxon>Embryophyta</taxon>
        <taxon>Tracheophyta</taxon>
        <taxon>Spermatophyta</taxon>
        <taxon>Magnoliopsida</taxon>
        <taxon>eudicotyledons</taxon>
        <taxon>Gunneridae</taxon>
        <taxon>Pentapetalae</taxon>
        <taxon>rosids</taxon>
        <taxon>fabids</taxon>
        <taxon>Malpighiales</taxon>
        <taxon>Salicaceae</taxon>
        <taxon>Saliceae</taxon>
        <taxon>Salix</taxon>
    </lineage>
</organism>
<keyword evidence="1" id="KW-1133">Transmembrane helix</keyword>
<dbReference type="AlphaFoldDB" id="A0A6N2K4C2"/>
<proteinExistence type="predicted"/>
<name>A0A6N2K4C2_SALVM</name>
<evidence type="ECO:0000256" key="1">
    <source>
        <dbReference type="SAM" id="Phobius"/>
    </source>
</evidence>
<reference evidence="2" key="1">
    <citation type="submission" date="2019-03" db="EMBL/GenBank/DDBJ databases">
        <authorList>
            <person name="Mank J."/>
            <person name="Almeida P."/>
        </authorList>
    </citation>
    <scope>NUCLEOTIDE SEQUENCE</scope>
    <source>
        <strain evidence="2">78183</strain>
    </source>
</reference>
<keyword evidence="1" id="KW-0812">Transmembrane</keyword>
<dbReference type="EMBL" id="CAADRP010000091">
    <property type="protein sequence ID" value="VFU22780.1"/>
    <property type="molecule type" value="Genomic_DNA"/>
</dbReference>
<gene>
    <name evidence="2" type="ORF">SVIM_LOCUS27611</name>
</gene>
<sequence>MDWGPDLSGCLQVTSYLLMMPAVEFATTATMFLKFFSLDMQLFNLIAFPARSNVLVTMVFSSENVLDIETQ</sequence>
<keyword evidence="1" id="KW-0472">Membrane</keyword>
<protein>
    <submittedName>
        <fullName evidence="2">Uncharacterized protein</fullName>
    </submittedName>
</protein>